<comment type="caution">
    <text evidence="1">The sequence shown here is derived from an EMBL/GenBank/DDBJ whole genome shotgun (WGS) entry which is preliminary data.</text>
</comment>
<dbReference type="Pfam" id="PF13692">
    <property type="entry name" value="Glyco_trans_1_4"/>
    <property type="match status" value="1"/>
</dbReference>
<evidence type="ECO:0000313" key="1">
    <source>
        <dbReference type="EMBL" id="PZF75085.1"/>
    </source>
</evidence>
<dbReference type="GO" id="GO:0016740">
    <property type="term" value="F:transferase activity"/>
    <property type="evidence" value="ECO:0007669"/>
    <property type="project" value="UniProtKB-KW"/>
</dbReference>
<dbReference type="Proteomes" id="UP000248795">
    <property type="component" value="Unassembled WGS sequence"/>
</dbReference>
<dbReference type="PANTHER" id="PTHR12526:SF630">
    <property type="entry name" value="GLYCOSYLTRANSFERASE"/>
    <property type="match status" value="1"/>
</dbReference>
<dbReference type="PANTHER" id="PTHR12526">
    <property type="entry name" value="GLYCOSYLTRANSFERASE"/>
    <property type="match status" value="1"/>
</dbReference>
<sequence>MALPTLTALPKTKAATSETSVLLCLSHLRWNFVFQRPQHLLTRAARTHTVLYVEEPVYEDVPRPIMRATEPTLGLRVLTPVLPEDTTPLQAIDMQRALLNNALAAVQHDRLIVWYYTPMALPFSDHIECDVCVYDCMDELSAFKNAPRELVQMERLLMQRADVVFTGGQSIYEAKRRLHKSIHPFPSSIDVAHFHKARRPAKDPADQSSIPHPRVGFAGVIDERLDTVLLAGAAARMSDVQFIMIGPVVKIDPADLPRLPNIHWLGGKSYAELPGYMANWDMGWMPFALNEATRYISPTKTPEFLAAGLPVVSTAIVDVVRSYGAHGLVQIADAEDIEDRIREALGNPKDLLRKSVDAYLATMSWDQTWAAMSGHLSRVARPRIASALRVGA</sequence>
<gene>
    <name evidence="1" type="ORF">DK847_20060</name>
</gene>
<organism evidence="1 2">
    <name type="scientific">Aestuariivirga litoralis</name>
    <dbReference type="NCBI Taxonomy" id="2650924"/>
    <lineage>
        <taxon>Bacteria</taxon>
        <taxon>Pseudomonadati</taxon>
        <taxon>Pseudomonadota</taxon>
        <taxon>Alphaproteobacteria</taxon>
        <taxon>Hyphomicrobiales</taxon>
        <taxon>Aestuariivirgaceae</taxon>
        <taxon>Aestuariivirga</taxon>
    </lineage>
</organism>
<dbReference type="SUPFAM" id="SSF53756">
    <property type="entry name" value="UDP-Glycosyltransferase/glycogen phosphorylase"/>
    <property type="match status" value="1"/>
</dbReference>
<keyword evidence="2" id="KW-1185">Reference proteome</keyword>
<reference evidence="2" key="1">
    <citation type="submission" date="2018-06" db="EMBL/GenBank/DDBJ databases">
        <title>Aestuariibacter litoralis strain KCTC 52945T.</title>
        <authorList>
            <person name="Li X."/>
            <person name="Salam N."/>
            <person name="Li J.-L."/>
            <person name="Chen Y.-M."/>
            <person name="Yang Z.-W."/>
            <person name="Zhang L.-Y."/>
            <person name="Han M.-X."/>
            <person name="Xiao M."/>
            <person name="Li W.-J."/>
        </authorList>
    </citation>
    <scope>NUCLEOTIDE SEQUENCE [LARGE SCALE GENOMIC DNA]</scope>
    <source>
        <strain evidence="2">KCTC 52945</strain>
    </source>
</reference>
<dbReference type="Gene3D" id="3.40.50.2000">
    <property type="entry name" value="Glycogen Phosphorylase B"/>
    <property type="match status" value="1"/>
</dbReference>
<keyword evidence="1" id="KW-0808">Transferase</keyword>
<name>A0A2W2AHV9_9HYPH</name>
<evidence type="ECO:0000313" key="2">
    <source>
        <dbReference type="Proteomes" id="UP000248795"/>
    </source>
</evidence>
<accession>A0A2W2AHV9</accession>
<dbReference type="AlphaFoldDB" id="A0A2W2AHV9"/>
<proteinExistence type="predicted"/>
<protein>
    <submittedName>
        <fullName evidence="1">Glycosyltransferase family 1 protein</fullName>
    </submittedName>
</protein>
<dbReference type="CDD" id="cd04950">
    <property type="entry name" value="GT4_TuaH-like"/>
    <property type="match status" value="1"/>
</dbReference>
<dbReference type="EMBL" id="QKVK01000017">
    <property type="protein sequence ID" value="PZF75085.1"/>
    <property type="molecule type" value="Genomic_DNA"/>
</dbReference>